<dbReference type="WBParaSite" id="GPUH_0002209001-mRNA-1">
    <property type="protein sequence ID" value="GPUH_0002209001-mRNA-1"/>
    <property type="gene ID" value="GPUH_0002209001"/>
</dbReference>
<accession>A0A183EM72</accession>
<feature type="compositionally biased region" description="Basic and acidic residues" evidence="1">
    <location>
        <begin position="51"/>
        <end position="61"/>
    </location>
</feature>
<feature type="compositionally biased region" description="Polar residues" evidence="1">
    <location>
        <begin position="151"/>
        <end position="190"/>
    </location>
</feature>
<reference evidence="4" key="1">
    <citation type="submission" date="2016-06" db="UniProtKB">
        <authorList>
            <consortium name="WormBaseParasite"/>
        </authorList>
    </citation>
    <scope>IDENTIFICATION</scope>
</reference>
<sequence length="190" mass="20239">MGQIASDVQSSLSNAAQNIFGSGGHSKQQRNGDQGKEYSLNVPSDTYNFNENHDYNNGHTEDEFESKNGGSGNIIANNRPLLPMPPPSYPAQPKQQQISSFDRGNSYSGAILQSFQNAAGGNGRTQNGFGTSASSHGQLMLPSNYGGRPSGYSSQPLNDRSTPNGLPNSLNVGDRQSQQLTSEQGWITVG</sequence>
<reference evidence="2 3" key="2">
    <citation type="submission" date="2018-11" db="EMBL/GenBank/DDBJ databases">
        <authorList>
            <consortium name="Pathogen Informatics"/>
        </authorList>
    </citation>
    <scope>NUCLEOTIDE SEQUENCE [LARGE SCALE GENOMIC DNA]</scope>
</reference>
<dbReference type="Proteomes" id="UP000271098">
    <property type="component" value="Unassembled WGS sequence"/>
</dbReference>
<organism evidence="4">
    <name type="scientific">Gongylonema pulchrum</name>
    <dbReference type="NCBI Taxonomy" id="637853"/>
    <lineage>
        <taxon>Eukaryota</taxon>
        <taxon>Metazoa</taxon>
        <taxon>Ecdysozoa</taxon>
        <taxon>Nematoda</taxon>
        <taxon>Chromadorea</taxon>
        <taxon>Rhabditida</taxon>
        <taxon>Spirurina</taxon>
        <taxon>Spiruromorpha</taxon>
        <taxon>Spiruroidea</taxon>
        <taxon>Gongylonematidae</taxon>
        <taxon>Gongylonema</taxon>
    </lineage>
</organism>
<evidence type="ECO:0000256" key="1">
    <source>
        <dbReference type="SAM" id="MobiDB-lite"/>
    </source>
</evidence>
<feature type="compositionally biased region" description="Polar residues" evidence="1">
    <location>
        <begin position="1"/>
        <end position="32"/>
    </location>
</feature>
<name>A0A183EM72_9BILA</name>
<evidence type="ECO:0000313" key="4">
    <source>
        <dbReference type="WBParaSite" id="GPUH_0002209001-mRNA-1"/>
    </source>
</evidence>
<dbReference type="EMBL" id="UYRT01094137">
    <property type="protein sequence ID" value="VDN39401.1"/>
    <property type="molecule type" value="Genomic_DNA"/>
</dbReference>
<gene>
    <name evidence="2" type="ORF">GPUH_LOCUS22063</name>
</gene>
<keyword evidence="3" id="KW-1185">Reference proteome</keyword>
<dbReference type="AlphaFoldDB" id="A0A183EM72"/>
<feature type="compositionally biased region" description="Polar residues" evidence="1">
    <location>
        <begin position="41"/>
        <end position="50"/>
    </location>
</feature>
<protein>
    <submittedName>
        <fullName evidence="2 4">Uncharacterized protein</fullName>
    </submittedName>
</protein>
<feature type="compositionally biased region" description="Polar residues" evidence="1">
    <location>
        <begin position="121"/>
        <end position="137"/>
    </location>
</feature>
<evidence type="ECO:0000313" key="2">
    <source>
        <dbReference type="EMBL" id="VDN39401.1"/>
    </source>
</evidence>
<feature type="region of interest" description="Disordered" evidence="1">
    <location>
        <begin position="121"/>
        <end position="190"/>
    </location>
</feature>
<feature type="region of interest" description="Disordered" evidence="1">
    <location>
        <begin position="1"/>
        <end position="102"/>
    </location>
</feature>
<proteinExistence type="predicted"/>
<evidence type="ECO:0000313" key="3">
    <source>
        <dbReference type="Proteomes" id="UP000271098"/>
    </source>
</evidence>